<evidence type="ECO:0000313" key="2">
    <source>
        <dbReference type="Proteomes" id="UP000297814"/>
    </source>
</evidence>
<protein>
    <submittedName>
        <fullName evidence="1">Uncharacterized protein</fullName>
    </submittedName>
</protein>
<keyword evidence="2" id="KW-1185">Reference proteome</keyword>
<gene>
    <name evidence="1" type="ORF">BHYA_0033g00620</name>
</gene>
<dbReference type="Proteomes" id="UP000297814">
    <property type="component" value="Unassembled WGS sequence"/>
</dbReference>
<organism evidence="1 2">
    <name type="scientific">Botrytis hyacinthi</name>
    <dbReference type="NCBI Taxonomy" id="278943"/>
    <lineage>
        <taxon>Eukaryota</taxon>
        <taxon>Fungi</taxon>
        <taxon>Dikarya</taxon>
        <taxon>Ascomycota</taxon>
        <taxon>Pezizomycotina</taxon>
        <taxon>Leotiomycetes</taxon>
        <taxon>Helotiales</taxon>
        <taxon>Sclerotiniaceae</taxon>
        <taxon>Botrytis</taxon>
    </lineage>
</organism>
<name>A0A4Z1GW98_9HELO</name>
<comment type="caution">
    <text evidence="1">The sequence shown here is derived from an EMBL/GenBank/DDBJ whole genome shotgun (WGS) entry which is preliminary data.</text>
</comment>
<accession>A0A4Z1GW98</accession>
<evidence type="ECO:0000313" key="1">
    <source>
        <dbReference type="EMBL" id="TGO40708.1"/>
    </source>
</evidence>
<dbReference type="EMBL" id="PQXK01000033">
    <property type="protein sequence ID" value="TGO40708.1"/>
    <property type="molecule type" value="Genomic_DNA"/>
</dbReference>
<proteinExistence type="predicted"/>
<sequence length="64" mass="7399">MLSFNTDFDVDVDISCDVGLMLAADEMWKMRVQGREFTTRPLFKRCASRTSFFATVRLGSWLVE</sequence>
<dbReference type="AlphaFoldDB" id="A0A4Z1GW98"/>
<reference evidence="1 2" key="1">
    <citation type="submission" date="2017-12" db="EMBL/GenBank/DDBJ databases">
        <title>Comparative genomics of Botrytis spp.</title>
        <authorList>
            <person name="Valero-Jimenez C.A."/>
            <person name="Tapia P."/>
            <person name="Veloso J."/>
            <person name="Silva-Moreno E."/>
            <person name="Staats M."/>
            <person name="Valdes J.H."/>
            <person name="Van Kan J.A.L."/>
        </authorList>
    </citation>
    <scope>NUCLEOTIDE SEQUENCE [LARGE SCALE GENOMIC DNA]</scope>
    <source>
        <strain evidence="1 2">Bh0001</strain>
    </source>
</reference>